<evidence type="ECO:0000313" key="9">
    <source>
        <dbReference type="Proteomes" id="UP000187465"/>
    </source>
</evidence>
<dbReference type="PANTHER" id="PTHR42925">
    <property type="entry name" value="MULTIDRUG AND TOXIN EFFLUX PROTEIN MATE FAMILY"/>
    <property type="match status" value="1"/>
</dbReference>
<dbReference type="CDD" id="cd13134">
    <property type="entry name" value="MATE_like_8"/>
    <property type="match status" value="1"/>
</dbReference>
<dbReference type="NCBIfam" id="TIGR00797">
    <property type="entry name" value="matE"/>
    <property type="match status" value="1"/>
</dbReference>
<feature type="transmembrane region" description="Helical" evidence="7">
    <location>
        <begin position="346"/>
        <end position="363"/>
    </location>
</feature>
<dbReference type="AlphaFoldDB" id="A0A1R0XEM5"/>
<feature type="transmembrane region" description="Helical" evidence="7">
    <location>
        <begin position="53"/>
        <end position="74"/>
    </location>
</feature>
<feature type="transmembrane region" description="Helical" evidence="7">
    <location>
        <begin position="162"/>
        <end position="183"/>
    </location>
</feature>
<dbReference type="RefSeq" id="WP_036685370.1">
    <property type="nucleotide sequence ID" value="NZ_MKQP01000011.1"/>
</dbReference>
<feature type="transmembrane region" description="Helical" evidence="7">
    <location>
        <begin position="86"/>
        <end position="110"/>
    </location>
</feature>
<evidence type="ECO:0000256" key="5">
    <source>
        <dbReference type="ARBA" id="ARBA00022989"/>
    </source>
</evidence>
<reference evidence="8 9" key="1">
    <citation type="submission" date="2016-10" db="EMBL/GenBank/DDBJ databases">
        <title>Paenibacillus species isolates.</title>
        <authorList>
            <person name="Beno S.M."/>
        </authorList>
    </citation>
    <scope>NUCLEOTIDE SEQUENCE [LARGE SCALE GENOMIC DNA]</scope>
    <source>
        <strain evidence="8 9">FSL H7-0604</strain>
    </source>
</reference>
<feature type="transmembrane region" description="Helical" evidence="7">
    <location>
        <begin position="130"/>
        <end position="150"/>
    </location>
</feature>
<keyword evidence="5 7" id="KW-1133">Transmembrane helix</keyword>
<gene>
    <name evidence="8" type="ORF">BJP51_11950</name>
</gene>
<comment type="subcellular location">
    <subcellularLocation>
        <location evidence="1">Cell membrane</location>
        <topology evidence="1">Multi-pass membrane protein</topology>
    </subcellularLocation>
</comment>
<sequence length="466" mass="50439">MVKKERQGFGLWVLAWPIFIEVFLQTLLGTVDTLMVSRISDDAVAVVGISNQLFGALTTLFTTFAGGAGILIAQRMGSKRFGEARTIAIMGVSVSLVLGIVVSIVLFFYAGPIGGVLNIAPELLSLSNVYISYVGGGLFMVGMIASLGTAIRNTGNTKGPMYTGIIINVIHIILNYIFIFGVFGLPQLGLAGIAISSIISRLVGVIILYSLFRRSFEIKVRLRDFRIFNGKLFKQILKIAWPLGINSSCWVFSQLIVYSFLAALGAEALAARTYLNTLESFCFTLGYAFALAGQIQIAHLFGAGKLKEAYRSAYRTLFIGLSIVSANMLLLFLFGKQLLGYFTSDPEIIAIGVSLLALNLLLQPSKMLNMALGNALNAIGDTRYTMYTSIVSMSLIGVGCSYWLGISVGWGLMGIYCCMIADELVRGLLVLARWRGRKVLRQADIGLSEENASLHGAGKRSTSLTT</sequence>
<dbReference type="GO" id="GO:0005886">
    <property type="term" value="C:plasma membrane"/>
    <property type="evidence" value="ECO:0007669"/>
    <property type="project" value="UniProtKB-SubCell"/>
</dbReference>
<feature type="transmembrane region" description="Helical" evidence="7">
    <location>
        <begin position="410"/>
        <end position="432"/>
    </location>
</feature>
<evidence type="ECO:0000256" key="3">
    <source>
        <dbReference type="ARBA" id="ARBA00022475"/>
    </source>
</evidence>
<evidence type="ECO:0000313" key="8">
    <source>
        <dbReference type="EMBL" id="OMD33496.1"/>
    </source>
</evidence>
<name>A0A1R0XEM5_9BACL</name>
<feature type="transmembrane region" description="Helical" evidence="7">
    <location>
        <begin position="281"/>
        <end position="301"/>
    </location>
</feature>
<evidence type="ECO:0000256" key="6">
    <source>
        <dbReference type="ARBA" id="ARBA00023136"/>
    </source>
</evidence>
<comment type="caution">
    <text evidence="8">The sequence shown here is derived from an EMBL/GenBank/DDBJ whole genome shotgun (WGS) entry which is preliminary data.</text>
</comment>
<keyword evidence="3" id="KW-1003">Cell membrane</keyword>
<keyword evidence="2" id="KW-0813">Transport</keyword>
<feature type="transmembrane region" description="Helical" evidence="7">
    <location>
        <begin position="9"/>
        <end position="28"/>
    </location>
</feature>
<dbReference type="GO" id="GO:0015297">
    <property type="term" value="F:antiporter activity"/>
    <property type="evidence" value="ECO:0007669"/>
    <property type="project" value="InterPro"/>
</dbReference>
<dbReference type="InterPro" id="IPR002528">
    <property type="entry name" value="MATE_fam"/>
</dbReference>
<protein>
    <submittedName>
        <fullName evidence="8">MATE family efflux transporter</fullName>
    </submittedName>
</protein>
<keyword evidence="4 7" id="KW-0812">Transmembrane</keyword>
<evidence type="ECO:0000256" key="4">
    <source>
        <dbReference type="ARBA" id="ARBA00022692"/>
    </source>
</evidence>
<dbReference type="Proteomes" id="UP000187465">
    <property type="component" value="Unassembled WGS sequence"/>
</dbReference>
<feature type="transmembrane region" description="Helical" evidence="7">
    <location>
        <begin position="313"/>
        <end position="334"/>
    </location>
</feature>
<dbReference type="GO" id="GO:0042910">
    <property type="term" value="F:xenobiotic transmembrane transporter activity"/>
    <property type="evidence" value="ECO:0007669"/>
    <property type="project" value="InterPro"/>
</dbReference>
<feature type="transmembrane region" description="Helical" evidence="7">
    <location>
        <begin position="384"/>
        <end position="404"/>
    </location>
</feature>
<feature type="transmembrane region" description="Helical" evidence="7">
    <location>
        <begin position="239"/>
        <end position="261"/>
    </location>
</feature>
<dbReference type="PANTHER" id="PTHR42925:SF1">
    <property type="entry name" value="VIRULENCE FACTOR MVIN"/>
    <property type="match status" value="1"/>
</dbReference>
<organism evidence="8 9">
    <name type="scientific">Paenibacillus odorifer</name>
    <dbReference type="NCBI Taxonomy" id="189426"/>
    <lineage>
        <taxon>Bacteria</taxon>
        <taxon>Bacillati</taxon>
        <taxon>Bacillota</taxon>
        <taxon>Bacilli</taxon>
        <taxon>Bacillales</taxon>
        <taxon>Paenibacillaceae</taxon>
        <taxon>Paenibacillus</taxon>
    </lineage>
</organism>
<evidence type="ECO:0000256" key="2">
    <source>
        <dbReference type="ARBA" id="ARBA00022448"/>
    </source>
</evidence>
<accession>A0A1R0XEM5</accession>
<dbReference type="EMBL" id="MKQP01000011">
    <property type="protein sequence ID" value="OMD33496.1"/>
    <property type="molecule type" value="Genomic_DNA"/>
</dbReference>
<proteinExistence type="predicted"/>
<keyword evidence="6 7" id="KW-0472">Membrane</keyword>
<evidence type="ECO:0000256" key="1">
    <source>
        <dbReference type="ARBA" id="ARBA00004651"/>
    </source>
</evidence>
<dbReference type="InterPro" id="IPR048279">
    <property type="entry name" value="MdtK-like"/>
</dbReference>
<feature type="transmembrane region" description="Helical" evidence="7">
    <location>
        <begin position="189"/>
        <end position="212"/>
    </location>
</feature>
<evidence type="ECO:0000256" key="7">
    <source>
        <dbReference type="SAM" id="Phobius"/>
    </source>
</evidence>
<dbReference type="PIRSF" id="PIRSF006603">
    <property type="entry name" value="DinF"/>
    <property type="match status" value="1"/>
</dbReference>
<dbReference type="Pfam" id="PF01554">
    <property type="entry name" value="MatE"/>
    <property type="match status" value="2"/>
</dbReference>
<dbReference type="InterPro" id="IPR047135">
    <property type="entry name" value="YsiQ"/>
</dbReference>